<dbReference type="GO" id="GO:0030151">
    <property type="term" value="F:molybdenum ion binding"/>
    <property type="evidence" value="ECO:0007669"/>
    <property type="project" value="InterPro"/>
</dbReference>
<dbReference type="GO" id="GO:0003824">
    <property type="term" value="F:catalytic activity"/>
    <property type="evidence" value="ECO:0007669"/>
    <property type="project" value="InterPro"/>
</dbReference>
<dbReference type="Gene3D" id="2.40.33.20">
    <property type="entry name" value="PK beta-barrel domain-like"/>
    <property type="match status" value="1"/>
</dbReference>
<dbReference type="GO" id="GO:0030170">
    <property type="term" value="F:pyridoxal phosphate binding"/>
    <property type="evidence" value="ECO:0007669"/>
    <property type="project" value="InterPro"/>
</dbReference>
<dbReference type="Proteomes" id="UP000290191">
    <property type="component" value="Unassembled WGS sequence"/>
</dbReference>
<name>A0A4Q0XUK2_9BACT</name>
<dbReference type="EMBL" id="PDKO01000021">
    <property type="protein sequence ID" value="RXJ61126.1"/>
    <property type="molecule type" value="Genomic_DNA"/>
</dbReference>
<dbReference type="Pfam" id="PF03473">
    <property type="entry name" value="MOSC"/>
    <property type="match status" value="1"/>
</dbReference>
<dbReference type="InterPro" id="IPR005302">
    <property type="entry name" value="MoCF_Sase_C"/>
</dbReference>
<dbReference type="InterPro" id="IPR052353">
    <property type="entry name" value="Benzoxazolinone_Detox_Enz"/>
</dbReference>
<dbReference type="SUPFAM" id="SSF50800">
    <property type="entry name" value="PK beta-barrel domain-like"/>
    <property type="match status" value="1"/>
</dbReference>
<dbReference type="STRING" id="877500.GCA_000935065_00291"/>
<dbReference type="PANTHER" id="PTHR30212:SF2">
    <property type="entry name" value="PROTEIN YIIM"/>
    <property type="match status" value="1"/>
</dbReference>
<dbReference type="PANTHER" id="PTHR30212">
    <property type="entry name" value="PROTEIN YIIM"/>
    <property type="match status" value="1"/>
</dbReference>
<sequence>MKKMAEVLYVKVGKVTKTPLVNNKRKELVSGIKKVPVPKAFLTKTGFKEDEQADLKHHGGENKALFLFSKKTYERINKECNTDFKIDETAHFGENLILSNVCEEDICIGDIYEIGQSLIQITQPRQPCWKLSANTNKKEMTKFIFDSGYTGWYAKVLKEGTISKGDEMKFIKREEEQLTIKILNKLMANPNYDEKLTKKAIISPFLGKPFKESLEKRYKVKQKDKQFEVYHT</sequence>
<reference evidence="2 3" key="1">
    <citation type="submission" date="2017-10" db="EMBL/GenBank/DDBJ databases">
        <title>Genomics of the genus Arcobacter.</title>
        <authorList>
            <person name="Perez-Cataluna A."/>
            <person name="Figueras M.J."/>
        </authorList>
    </citation>
    <scope>NUCLEOTIDE SEQUENCE [LARGE SCALE GENOMIC DNA]</scope>
    <source>
        <strain evidence="2 3">DSM 24636</strain>
    </source>
</reference>
<protein>
    <submittedName>
        <fullName evidence="2">MOSC domain-containing protein</fullName>
    </submittedName>
</protein>
<evidence type="ECO:0000259" key="1">
    <source>
        <dbReference type="PROSITE" id="PS51340"/>
    </source>
</evidence>
<comment type="caution">
    <text evidence="2">The sequence shown here is derived from an EMBL/GenBank/DDBJ whole genome shotgun (WGS) entry which is preliminary data.</text>
</comment>
<dbReference type="RefSeq" id="WP_129083059.1">
    <property type="nucleotide sequence ID" value="NZ_CP041070.1"/>
</dbReference>
<evidence type="ECO:0000313" key="2">
    <source>
        <dbReference type="EMBL" id="RXJ61126.1"/>
    </source>
</evidence>
<gene>
    <name evidence="2" type="ORF">CRV06_14675</name>
</gene>
<evidence type="ECO:0000313" key="3">
    <source>
        <dbReference type="Proteomes" id="UP000290191"/>
    </source>
</evidence>
<dbReference type="OrthoDB" id="9786134at2"/>
<proteinExistence type="predicted"/>
<dbReference type="AlphaFoldDB" id="A0A4Q0XUK2"/>
<organism evidence="2 3">
    <name type="scientific">Halarcobacter anaerophilus</name>
    <dbReference type="NCBI Taxonomy" id="877500"/>
    <lineage>
        <taxon>Bacteria</taxon>
        <taxon>Pseudomonadati</taxon>
        <taxon>Campylobacterota</taxon>
        <taxon>Epsilonproteobacteria</taxon>
        <taxon>Campylobacterales</taxon>
        <taxon>Arcobacteraceae</taxon>
        <taxon>Halarcobacter</taxon>
    </lineage>
</organism>
<feature type="domain" description="MOSC" evidence="1">
    <location>
        <begin position="34"/>
        <end position="171"/>
    </location>
</feature>
<dbReference type="InterPro" id="IPR011037">
    <property type="entry name" value="Pyrv_Knase-like_insert_dom_sf"/>
</dbReference>
<keyword evidence="3" id="KW-1185">Reference proteome</keyword>
<accession>A0A4Q0XUK2</accession>
<dbReference type="PROSITE" id="PS51340">
    <property type="entry name" value="MOSC"/>
    <property type="match status" value="1"/>
</dbReference>